<evidence type="ECO:0000313" key="5">
    <source>
        <dbReference type="Proteomes" id="UP000298602"/>
    </source>
</evidence>
<dbReference type="EMBL" id="CP040098">
    <property type="protein sequence ID" value="QCQ23497.1"/>
    <property type="molecule type" value="Genomic_DNA"/>
</dbReference>
<feature type="binding site" evidence="3">
    <location>
        <position position="240"/>
    </location>
    <ligand>
        <name>Mg(2+)</name>
        <dbReference type="ChEBI" id="CHEBI:18420"/>
        <label>1</label>
    </ligand>
</feature>
<keyword evidence="3" id="KW-0460">Magnesium</keyword>
<name>A0A4P8L612_9BACT</name>
<dbReference type="GO" id="GO:0016787">
    <property type="term" value="F:hydrolase activity"/>
    <property type="evidence" value="ECO:0007669"/>
    <property type="project" value="UniProtKB-KW"/>
</dbReference>
<proteinExistence type="inferred from homology"/>
<keyword evidence="3" id="KW-0479">Metal-binding</keyword>
<evidence type="ECO:0000256" key="1">
    <source>
        <dbReference type="ARBA" id="ARBA00010702"/>
    </source>
</evidence>
<dbReference type="GO" id="GO:0046872">
    <property type="term" value="F:metal ion binding"/>
    <property type="evidence" value="ECO:0007669"/>
    <property type="project" value="UniProtKB-KW"/>
</dbReference>
<organism evidence="4 5">
    <name type="scientific">Desulfoglaeba alkanexedens ALDC</name>
    <dbReference type="NCBI Taxonomy" id="980445"/>
    <lineage>
        <taxon>Bacteria</taxon>
        <taxon>Pseudomonadati</taxon>
        <taxon>Thermodesulfobacteriota</taxon>
        <taxon>Syntrophobacteria</taxon>
        <taxon>Syntrophobacterales</taxon>
        <taxon>Syntrophobacteraceae</taxon>
        <taxon>Desulfoglaeba</taxon>
    </lineage>
</organism>
<dbReference type="InterPro" id="IPR036705">
    <property type="entry name" value="Ribosyl_crysJ1_sf"/>
</dbReference>
<sequence>MIHARHTQETGDLDVHRTNVGGESVDLGGFRQYVHRRESNRRVEWAMELDTSSFTDRLAELFAPVKQVAMLLNLGIGLDDQDHPLPESMPEIHTYELLADGQSLLRMSRRRDSKLQLDRLDHEHPVFREVIKAMVLLFTTTETIHPEDFEGLDEAIAHAIRQGCDSRDLYEQSVTWAEDMKVDGSLLEVVRGPAESPPADYVRHQGWVLTAFRNALWQLLHATNLEEAVVDTVMRGGDTDTNAAICGAILGAVHGRDAVPHQWVDSLLNCRPAAGQPNVHRPRPECFWPVDALELAERLLKSGEAR</sequence>
<dbReference type="Pfam" id="PF03747">
    <property type="entry name" value="ADP_ribosyl_GH"/>
    <property type="match status" value="1"/>
</dbReference>
<dbReference type="SUPFAM" id="SSF101478">
    <property type="entry name" value="ADP-ribosylglycohydrolase"/>
    <property type="match status" value="1"/>
</dbReference>
<evidence type="ECO:0000256" key="2">
    <source>
        <dbReference type="ARBA" id="ARBA00022801"/>
    </source>
</evidence>
<dbReference type="InterPro" id="IPR050792">
    <property type="entry name" value="ADP-ribosylglycohydrolase"/>
</dbReference>
<comment type="cofactor">
    <cofactor evidence="3">
        <name>Mg(2+)</name>
        <dbReference type="ChEBI" id="CHEBI:18420"/>
    </cofactor>
    <text evidence="3">Binds 2 magnesium ions per subunit.</text>
</comment>
<dbReference type="OrthoDB" id="9806482at2"/>
<feature type="binding site" evidence="3">
    <location>
        <position position="238"/>
    </location>
    <ligand>
        <name>Mg(2+)</name>
        <dbReference type="ChEBI" id="CHEBI:18420"/>
        <label>1</label>
    </ligand>
</feature>
<dbReference type="InterPro" id="IPR005502">
    <property type="entry name" value="Ribosyl_crysJ1"/>
</dbReference>
<gene>
    <name evidence="4" type="ORF">FDQ92_08040</name>
</gene>
<evidence type="ECO:0000256" key="3">
    <source>
        <dbReference type="PIRSR" id="PIRSR605502-1"/>
    </source>
</evidence>
<dbReference type="KEGG" id="dax:FDQ92_08040"/>
<dbReference type="PANTHER" id="PTHR16222:SF24">
    <property type="entry name" value="ADP-RIBOSYLHYDROLASE ARH3"/>
    <property type="match status" value="1"/>
</dbReference>
<evidence type="ECO:0000313" key="4">
    <source>
        <dbReference type="EMBL" id="QCQ23497.1"/>
    </source>
</evidence>
<dbReference type="PANTHER" id="PTHR16222">
    <property type="entry name" value="ADP-RIBOSYLGLYCOHYDROLASE"/>
    <property type="match status" value="1"/>
</dbReference>
<feature type="binding site" evidence="3">
    <location>
        <position position="241"/>
    </location>
    <ligand>
        <name>Mg(2+)</name>
        <dbReference type="ChEBI" id="CHEBI:18420"/>
        <label>1</label>
    </ligand>
</feature>
<accession>A0A4P8L612</accession>
<reference evidence="4 5" key="1">
    <citation type="submission" date="2019-05" db="EMBL/GenBank/DDBJ databases">
        <title>The Complete Genome Sequence of the n-alkane-degrading Desulfoglaeba alkanexedens ALDC reveals multiple alkylsuccinate synthase gene clusters.</title>
        <authorList>
            <person name="Callaghan A.V."/>
            <person name="Davidova I.A."/>
            <person name="Duncan K.E."/>
            <person name="Morris B."/>
            <person name="McInerney M.J."/>
        </authorList>
    </citation>
    <scope>NUCLEOTIDE SEQUENCE [LARGE SCALE GENOMIC DNA]</scope>
    <source>
        <strain evidence="4 5">ALDC</strain>
    </source>
</reference>
<protein>
    <submittedName>
        <fullName evidence="4">ADP-ribosylglycohydrolase family protein</fullName>
    </submittedName>
</protein>
<dbReference type="AlphaFoldDB" id="A0A4P8L612"/>
<dbReference type="Proteomes" id="UP000298602">
    <property type="component" value="Chromosome"/>
</dbReference>
<dbReference type="Gene3D" id="1.10.4080.10">
    <property type="entry name" value="ADP-ribosylation/Crystallin J1"/>
    <property type="match status" value="1"/>
</dbReference>
<keyword evidence="5" id="KW-1185">Reference proteome</keyword>
<keyword evidence="2 4" id="KW-0378">Hydrolase</keyword>
<comment type="similarity">
    <text evidence="1">Belongs to the ADP-ribosylglycohydrolase family.</text>
</comment>
<reference evidence="4 5" key="2">
    <citation type="submission" date="2019-05" db="EMBL/GenBank/DDBJ databases">
        <authorList>
            <person name="Suflita J.M."/>
            <person name="Marks C.R."/>
        </authorList>
    </citation>
    <scope>NUCLEOTIDE SEQUENCE [LARGE SCALE GENOMIC DNA]</scope>
    <source>
        <strain evidence="4 5">ALDC</strain>
    </source>
</reference>